<evidence type="ECO:0000313" key="3">
    <source>
        <dbReference type="Proteomes" id="UP000593562"/>
    </source>
</evidence>
<name>A0A7J7DMI3_TRIWF</name>
<dbReference type="Proteomes" id="UP000593562">
    <property type="component" value="Unassembled WGS sequence"/>
</dbReference>
<gene>
    <name evidence="2" type="ORF">HS088_TW05G00307</name>
</gene>
<dbReference type="OrthoDB" id="1423981at2759"/>
<feature type="compositionally biased region" description="Polar residues" evidence="1">
    <location>
        <begin position="66"/>
        <end position="90"/>
    </location>
</feature>
<dbReference type="FunCoup" id="A0A7J7DMI3">
    <property type="interactions" value="82"/>
</dbReference>
<proteinExistence type="predicted"/>
<protein>
    <submittedName>
        <fullName evidence="2">Uncharacterized protein</fullName>
    </submittedName>
</protein>
<feature type="compositionally biased region" description="Low complexity" evidence="1">
    <location>
        <begin position="8"/>
        <end position="32"/>
    </location>
</feature>
<keyword evidence="3" id="KW-1185">Reference proteome</keyword>
<evidence type="ECO:0000313" key="2">
    <source>
        <dbReference type="EMBL" id="KAF5747582.1"/>
    </source>
</evidence>
<accession>A0A7J7DMI3</accession>
<dbReference type="InParanoid" id="A0A7J7DMI3"/>
<dbReference type="PANTHER" id="PTHR33738:SF1">
    <property type="entry name" value="PLANT_T7H20-70 PROTEIN"/>
    <property type="match status" value="1"/>
</dbReference>
<sequence length="153" mass="16939">MEGRKQVSKSCSSSSLTSELFGSRETYSSSSSAGLFGSIFAPTSKVLRRESFRTELKRQDYANGAWNANPSRPVNTSETSQGDVQSTPNEDMNYIYEEQRVQPSPLCSSILYGGQDIYNHPQSIQSTGVNSVYNEDDSGSASRGNWWQGSLYY</sequence>
<comment type="caution">
    <text evidence="2">The sequence shown here is derived from an EMBL/GenBank/DDBJ whole genome shotgun (WGS) entry which is preliminary data.</text>
</comment>
<organism evidence="2 3">
    <name type="scientific">Tripterygium wilfordii</name>
    <name type="common">Thunder God vine</name>
    <dbReference type="NCBI Taxonomy" id="458696"/>
    <lineage>
        <taxon>Eukaryota</taxon>
        <taxon>Viridiplantae</taxon>
        <taxon>Streptophyta</taxon>
        <taxon>Embryophyta</taxon>
        <taxon>Tracheophyta</taxon>
        <taxon>Spermatophyta</taxon>
        <taxon>Magnoliopsida</taxon>
        <taxon>eudicotyledons</taxon>
        <taxon>Gunneridae</taxon>
        <taxon>Pentapetalae</taxon>
        <taxon>rosids</taxon>
        <taxon>fabids</taxon>
        <taxon>Celastrales</taxon>
        <taxon>Celastraceae</taxon>
        <taxon>Tripterygium</taxon>
    </lineage>
</organism>
<feature type="region of interest" description="Disordered" evidence="1">
    <location>
        <begin position="59"/>
        <end position="91"/>
    </location>
</feature>
<reference evidence="2 3" key="1">
    <citation type="journal article" date="2020" name="Nat. Commun.">
        <title>Genome of Tripterygium wilfordii and identification of cytochrome P450 involved in triptolide biosynthesis.</title>
        <authorList>
            <person name="Tu L."/>
            <person name="Su P."/>
            <person name="Zhang Z."/>
            <person name="Gao L."/>
            <person name="Wang J."/>
            <person name="Hu T."/>
            <person name="Zhou J."/>
            <person name="Zhang Y."/>
            <person name="Zhao Y."/>
            <person name="Liu Y."/>
            <person name="Song Y."/>
            <person name="Tong Y."/>
            <person name="Lu Y."/>
            <person name="Yang J."/>
            <person name="Xu C."/>
            <person name="Jia M."/>
            <person name="Peters R.J."/>
            <person name="Huang L."/>
            <person name="Gao W."/>
        </authorList>
    </citation>
    <scope>NUCLEOTIDE SEQUENCE [LARGE SCALE GENOMIC DNA]</scope>
    <source>
        <strain evidence="3">cv. XIE 37</strain>
        <tissue evidence="2">Leaf</tissue>
    </source>
</reference>
<dbReference type="PANTHER" id="PTHR33738">
    <property type="entry name" value="EMB|CAB82975.1"/>
    <property type="match status" value="1"/>
</dbReference>
<dbReference type="AlphaFoldDB" id="A0A7J7DMI3"/>
<feature type="region of interest" description="Disordered" evidence="1">
    <location>
        <begin position="1"/>
        <end position="36"/>
    </location>
</feature>
<dbReference type="EMBL" id="JAAARO010000005">
    <property type="protein sequence ID" value="KAF5747582.1"/>
    <property type="molecule type" value="Genomic_DNA"/>
</dbReference>
<evidence type="ECO:0000256" key="1">
    <source>
        <dbReference type="SAM" id="MobiDB-lite"/>
    </source>
</evidence>